<dbReference type="eggNOG" id="KOG4197">
    <property type="taxonomic scope" value="Eukaryota"/>
</dbReference>
<name>B9T092_RICCO</name>
<dbReference type="InterPro" id="IPR011990">
    <property type="entry name" value="TPR-like_helical_dom_sf"/>
</dbReference>
<accession>B9T092</accession>
<dbReference type="GO" id="GO:0003723">
    <property type="term" value="F:RNA binding"/>
    <property type="evidence" value="ECO:0007669"/>
    <property type="project" value="InterPro"/>
</dbReference>
<dbReference type="GO" id="GO:0009451">
    <property type="term" value="P:RNA modification"/>
    <property type="evidence" value="ECO:0007669"/>
    <property type="project" value="InterPro"/>
</dbReference>
<dbReference type="InParanoid" id="B9T092"/>
<evidence type="ECO:0000256" key="1">
    <source>
        <dbReference type="ARBA" id="ARBA00022737"/>
    </source>
</evidence>
<gene>
    <name evidence="2" type="ORF">RCOM_0462100</name>
</gene>
<keyword evidence="3" id="KW-1185">Reference proteome</keyword>
<reference evidence="3" key="1">
    <citation type="journal article" date="2010" name="Nat. Biotechnol.">
        <title>Draft genome sequence of the oilseed species Ricinus communis.</title>
        <authorList>
            <person name="Chan A.P."/>
            <person name="Crabtree J."/>
            <person name="Zhao Q."/>
            <person name="Lorenzi H."/>
            <person name="Orvis J."/>
            <person name="Puiu D."/>
            <person name="Melake-Berhan A."/>
            <person name="Jones K.M."/>
            <person name="Redman J."/>
            <person name="Chen G."/>
            <person name="Cahoon E.B."/>
            <person name="Gedil M."/>
            <person name="Stanke M."/>
            <person name="Haas B.J."/>
            <person name="Wortman J.R."/>
            <person name="Fraser-Liggett C.M."/>
            <person name="Ravel J."/>
            <person name="Rabinowicz P.D."/>
        </authorList>
    </citation>
    <scope>NUCLEOTIDE SEQUENCE [LARGE SCALE GENOMIC DNA]</scope>
    <source>
        <strain evidence="3">cv. Hale</strain>
    </source>
</reference>
<evidence type="ECO:0000313" key="2">
    <source>
        <dbReference type="EMBL" id="EEF30731.1"/>
    </source>
</evidence>
<dbReference type="InterPro" id="IPR046960">
    <property type="entry name" value="PPR_At4g14850-like_plant"/>
</dbReference>
<dbReference type="NCBIfam" id="TIGR00756">
    <property type="entry name" value="PPR"/>
    <property type="match status" value="1"/>
</dbReference>
<dbReference type="Pfam" id="PF01535">
    <property type="entry name" value="PPR"/>
    <property type="match status" value="2"/>
</dbReference>
<protein>
    <submittedName>
        <fullName evidence="2">Pentatricopeptide repeat-containing protein, putative</fullName>
    </submittedName>
</protein>
<dbReference type="STRING" id="3988.B9T092"/>
<dbReference type="InterPro" id="IPR002885">
    <property type="entry name" value="PPR_rpt"/>
</dbReference>
<dbReference type="EMBL" id="EQ974298">
    <property type="protein sequence ID" value="EEF30731.1"/>
    <property type="molecule type" value="Genomic_DNA"/>
</dbReference>
<dbReference type="PANTHER" id="PTHR47926">
    <property type="entry name" value="PENTATRICOPEPTIDE REPEAT-CONTAINING PROTEIN"/>
    <property type="match status" value="1"/>
</dbReference>
<organism evidence="2 3">
    <name type="scientific">Ricinus communis</name>
    <name type="common">Castor bean</name>
    <dbReference type="NCBI Taxonomy" id="3988"/>
    <lineage>
        <taxon>Eukaryota</taxon>
        <taxon>Viridiplantae</taxon>
        <taxon>Streptophyta</taxon>
        <taxon>Embryophyta</taxon>
        <taxon>Tracheophyta</taxon>
        <taxon>Spermatophyta</taxon>
        <taxon>Magnoliopsida</taxon>
        <taxon>eudicotyledons</taxon>
        <taxon>Gunneridae</taxon>
        <taxon>Pentapetalae</taxon>
        <taxon>rosids</taxon>
        <taxon>fabids</taxon>
        <taxon>Malpighiales</taxon>
        <taxon>Euphorbiaceae</taxon>
        <taxon>Acalyphoideae</taxon>
        <taxon>Acalypheae</taxon>
        <taxon>Ricinus</taxon>
    </lineage>
</organism>
<dbReference type="Proteomes" id="UP000008311">
    <property type="component" value="Unassembled WGS sequence"/>
</dbReference>
<dbReference type="Gene3D" id="1.25.40.10">
    <property type="entry name" value="Tetratricopeptide repeat domain"/>
    <property type="match status" value="1"/>
</dbReference>
<sequence length="84" mass="9288">MVEVMFLVFGLVGDARKLFDEMPIRDCGSWNTMIFGYYQNENVVEVLDIVDGIRKDGVAMDAFAVASILPVCAKLNDVLSGKLI</sequence>
<evidence type="ECO:0000313" key="3">
    <source>
        <dbReference type="Proteomes" id="UP000008311"/>
    </source>
</evidence>
<keyword evidence="1" id="KW-0677">Repeat</keyword>
<proteinExistence type="predicted"/>
<dbReference type="AlphaFoldDB" id="B9T092"/>